<dbReference type="GO" id="GO:0009425">
    <property type="term" value="C:bacterial-type flagellum basal body"/>
    <property type="evidence" value="ECO:0007669"/>
    <property type="project" value="InterPro"/>
</dbReference>
<dbReference type="InterPro" id="IPR058805">
    <property type="entry name" value="SpaO_FliMN_C_rel"/>
</dbReference>
<dbReference type="Pfam" id="PF26304">
    <property type="entry name" value="FliMN_C_rel"/>
    <property type="match status" value="1"/>
</dbReference>
<feature type="domain" description="Flagellar motor switch protein FliN-like C-terminal" evidence="2">
    <location>
        <begin position="230"/>
        <end position="300"/>
    </location>
</feature>
<dbReference type="SUPFAM" id="SSF101801">
    <property type="entry name" value="Surface presentation of antigens (SPOA)"/>
    <property type="match status" value="1"/>
</dbReference>
<reference evidence="4 5" key="1">
    <citation type="journal article" date="2012" name="J. Bacteriol.">
        <title>Complete Genome Sequence of Providencia stuartii Clinical Isolate MRSN 2154.</title>
        <authorList>
            <person name="Clifford R.J."/>
            <person name="Hang J."/>
            <person name="Riley M.C."/>
            <person name="Onmus-Leone F."/>
            <person name="Kuschner R.A."/>
            <person name="Lesho E.P."/>
            <person name="Waterman P.E."/>
        </authorList>
    </citation>
    <scope>NUCLEOTIDE SEQUENCE [LARGE SCALE GENOMIC DNA]</scope>
    <source>
        <strain evidence="4 5">MRSN 2154</strain>
    </source>
</reference>
<gene>
    <name evidence="4" type="ordered locus">S70_09800</name>
</gene>
<dbReference type="HOGENOM" id="CLU_903008_0_0_6"/>
<dbReference type="PATRIC" id="fig|1157951.4.peg.1970"/>
<dbReference type="OrthoDB" id="6454293at2"/>
<dbReference type="Proteomes" id="UP000005012">
    <property type="component" value="Chromosome"/>
</dbReference>
<proteinExistence type="inferred from homology"/>
<dbReference type="GO" id="GO:0006935">
    <property type="term" value="P:chemotaxis"/>
    <property type="evidence" value="ECO:0007669"/>
    <property type="project" value="InterPro"/>
</dbReference>
<dbReference type="AlphaFoldDB" id="A0A140NMD0"/>
<dbReference type="RefSeq" id="WP_014657093.1">
    <property type="nucleotide sequence ID" value="NC_017731.1"/>
</dbReference>
<dbReference type="KEGG" id="psi:S70_09800"/>
<dbReference type="GeneID" id="93517386"/>
<dbReference type="GO" id="GO:0071973">
    <property type="term" value="P:bacterial-type flagellum-dependent cell motility"/>
    <property type="evidence" value="ECO:0007669"/>
    <property type="project" value="InterPro"/>
</dbReference>
<accession>A0A140NMD0</accession>
<evidence type="ECO:0000256" key="1">
    <source>
        <dbReference type="ARBA" id="ARBA00009226"/>
    </source>
</evidence>
<evidence type="ECO:0000313" key="5">
    <source>
        <dbReference type="Proteomes" id="UP000005012"/>
    </source>
</evidence>
<dbReference type="GO" id="GO:0003774">
    <property type="term" value="F:cytoskeletal motor activity"/>
    <property type="evidence" value="ECO:0007669"/>
    <property type="project" value="InterPro"/>
</dbReference>
<dbReference type="EMBL" id="CP003488">
    <property type="protein sequence ID" value="AFH93820.1"/>
    <property type="molecule type" value="Genomic_DNA"/>
</dbReference>
<sequence length="308" mass="35334">MLNIRRISQRALQVRAWQQCYQPDLETVSPRQGERYFQLTLISHTEKVHALVNVERWCHHHWPAFTHYAWNSIDEDNLISLFTTENRGMRFFSEHFRCGSLEIIDDSPAKPWLCVQEPALGQVLLPSPIEGLAKQSKQQFALHKLKLQADWVLGYSYISAKLLQSIQLHDVFCIQQLLLNMSIAGRPFARFQKQQEGQFMIEETIAPIADESALLQEETFSDEVVKPFDVNAMTIKLTFVLGQTEITLNELADIQPGAVYSIGENKEREVKVYANKQLIAEGELIYIGESDELGLEITRLAHLGDKRP</sequence>
<dbReference type="InterPro" id="IPR001543">
    <property type="entry name" value="FliN-like_C"/>
</dbReference>
<name>A0A140NMD0_PROSM</name>
<dbReference type="PRINTS" id="PR00956">
    <property type="entry name" value="FLGMOTORFLIN"/>
</dbReference>
<evidence type="ECO:0000313" key="4">
    <source>
        <dbReference type="EMBL" id="AFH93820.1"/>
    </source>
</evidence>
<comment type="similarity">
    <text evidence="1">Belongs to the FliN/MopA/SpaO family.</text>
</comment>
<dbReference type="Pfam" id="PF01052">
    <property type="entry name" value="FliMN_C"/>
    <property type="match status" value="1"/>
</dbReference>
<organism evidence="4 5">
    <name type="scientific">Providencia stuartii (strain MRSN 2154)</name>
    <dbReference type="NCBI Taxonomy" id="1157951"/>
    <lineage>
        <taxon>Bacteria</taxon>
        <taxon>Pseudomonadati</taxon>
        <taxon>Pseudomonadota</taxon>
        <taxon>Gammaproteobacteria</taxon>
        <taxon>Enterobacterales</taxon>
        <taxon>Morganellaceae</taxon>
        <taxon>Providencia</taxon>
    </lineage>
</organism>
<feature type="domain" description="SpaO FliM/N C-terminal related" evidence="3">
    <location>
        <begin position="143"/>
        <end position="205"/>
    </location>
</feature>
<dbReference type="InterPro" id="IPR036429">
    <property type="entry name" value="SpoA-like_sf"/>
</dbReference>
<protein>
    <submittedName>
        <fullName evidence="4">Type III secretion apparatus protein</fullName>
    </submittedName>
</protein>
<dbReference type="Gene3D" id="2.30.330.10">
    <property type="entry name" value="SpoA-like"/>
    <property type="match status" value="1"/>
</dbReference>
<reference evidence="5" key="2">
    <citation type="submission" date="2012-04" db="EMBL/GenBank/DDBJ databases">
        <title>Complete genome sequence of Providencia stuartii clinical isolate MRSN 2154.</title>
        <authorList>
            <person name="Clifford R.J."/>
            <person name="Hang J."/>
            <person name="Riley M.C."/>
            <person name="Onmus-Leone F."/>
            <person name="Kuschner R.A."/>
            <person name="Lesho E.P."/>
            <person name="Waterman P.E."/>
        </authorList>
    </citation>
    <scope>NUCLEOTIDE SEQUENCE [LARGE SCALE GENOMIC DNA]</scope>
    <source>
        <strain evidence="5">MRSN 2154</strain>
    </source>
</reference>
<dbReference type="InterPro" id="IPR001172">
    <property type="entry name" value="FliN_T3SS_HrcQb"/>
</dbReference>
<evidence type="ECO:0000259" key="2">
    <source>
        <dbReference type="Pfam" id="PF01052"/>
    </source>
</evidence>
<evidence type="ECO:0000259" key="3">
    <source>
        <dbReference type="Pfam" id="PF26304"/>
    </source>
</evidence>